<evidence type="ECO:0000256" key="4">
    <source>
        <dbReference type="ARBA" id="ARBA00022475"/>
    </source>
</evidence>
<keyword evidence="7 8" id="KW-0472">Membrane</keyword>
<dbReference type="GO" id="GO:0050897">
    <property type="term" value="F:cobalt ion binding"/>
    <property type="evidence" value="ECO:0007669"/>
    <property type="project" value="TreeGrafter"/>
</dbReference>
<feature type="region of interest" description="Disordered" evidence="9">
    <location>
        <begin position="1"/>
        <end position="27"/>
    </location>
</feature>
<dbReference type="Proteomes" id="UP000245880">
    <property type="component" value="Unassembled WGS sequence"/>
</dbReference>
<dbReference type="Gene3D" id="1.20.58.340">
    <property type="entry name" value="Magnesium transport protein CorA, transmembrane region"/>
    <property type="match status" value="2"/>
</dbReference>
<comment type="function">
    <text evidence="8">Mediates influx of magnesium ions.</text>
</comment>
<keyword evidence="8" id="KW-0460">Magnesium</keyword>
<comment type="subcellular location">
    <subcellularLocation>
        <location evidence="1">Cell membrane</location>
        <topology evidence="1">Multi-pass membrane protein</topology>
    </subcellularLocation>
    <subcellularLocation>
        <location evidence="8">Membrane</location>
        <topology evidence="8">Multi-pass membrane protein</topology>
    </subcellularLocation>
</comment>
<name>A0A316AL21_9BACT</name>
<keyword evidence="4 8" id="KW-1003">Cell membrane</keyword>
<organism evidence="10 11">
    <name type="scientific">Dyadobacter jejuensis</name>
    <dbReference type="NCBI Taxonomy" id="1082580"/>
    <lineage>
        <taxon>Bacteria</taxon>
        <taxon>Pseudomonadati</taxon>
        <taxon>Bacteroidota</taxon>
        <taxon>Cytophagia</taxon>
        <taxon>Cytophagales</taxon>
        <taxon>Spirosomataceae</taxon>
        <taxon>Dyadobacter</taxon>
    </lineage>
</organism>
<dbReference type="SUPFAM" id="SSF143865">
    <property type="entry name" value="CorA soluble domain-like"/>
    <property type="match status" value="1"/>
</dbReference>
<dbReference type="InterPro" id="IPR045861">
    <property type="entry name" value="CorA_cytoplasmic_dom"/>
</dbReference>
<dbReference type="CDD" id="cd12828">
    <property type="entry name" value="TmCorA-like_1"/>
    <property type="match status" value="1"/>
</dbReference>
<dbReference type="GO" id="GO:0000287">
    <property type="term" value="F:magnesium ion binding"/>
    <property type="evidence" value="ECO:0007669"/>
    <property type="project" value="TreeGrafter"/>
</dbReference>
<dbReference type="PANTHER" id="PTHR46494">
    <property type="entry name" value="CORA FAMILY METAL ION TRANSPORTER (EUROFUNG)"/>
    <property type="match status" value="1"/>
</dbReference>
<dbReference type="FunFam" id="1.20.58.340:FF:000012">
    <property type="entry name" value="Magnesium transport protein CorA"/>
    <property type="match status" value="1"/>
</dbReference>
<dbReference type="GO" id="GO:0015087">
    <property type="term" value="F:cobalt ion transmembrane transporter activity"/>
    <property type="evidence" value="ECO:0007669"/>
    <property type="project" value="UniProtKB-UniRule"/>
</dbReference>
<dbReference type="Pfam" id="PF01544">
    <property type="entry name" value="CorA"/>
    <property type="match status" value="1"/>
</dbReference>
<keyword evidence="8" id="KW-0406">Ion transport</keyword>
<evidence type="ECO:0000256" key="5">
    <source>
        <dbReference type="ARBA" id="ARBA00022692"/>
    </source>
</evidence>
<keyword evidence="6 8" id="KW-1133">Transmembrane helix</keyword>
<evidence type="ECO:0000313" key="10">
    <source>
        <dbReference type="EMBL" id="PWJ58192.1"/>
    </source>
</evidence>
<dbReference type="InterPro" id="IPR004488">
    <property type="entry name" value="Mg/Co-transport_prot_CorA"/>
</dbReference>
<dbReference type="GO" id="GO:0005886">
    <property type="term" value="C:plasma membrane"/>
    <property type="evidence" value="ECO:0007669"/>
    <property type="project" value="UniProtKB-SubCell"/>
</dbReference>
<evidence type="ECO:0000256" key="3">
    <source>
        <dbReference type="ARBA" id="ARBA00022448"/>
    </source>
</evidence>
<evidence type="ECO:0000256" key="9">
    <source>
        <dbReference type="SAM" id="MobiDB-lite"/>
    </source>
</evidence>
<keyword evidence="5 8" id="KW-0812">Transmembrane</keyword>
<gene>
    <name evidence="8" type="primary">corA</name>
    <name evidence="10" type="ORF">CLV98_10450</name>
</gene>
<reference evidence="10 11" key="1">
    <citation type="submission" date="2018-03" db="EMBL/GenBank/DDBJ databases">
        <title>Genomic Encyclopedia of Archaeal and Bacterial Type Strains, Phase II (KMG-II): from individual species to whole genera.</title>
        <authorList>
            <person name="Goeker M."/>
        </authorList>
    </citation>
    <scope>NUCLEOTIDE SEQUENCE [LARGE SCALE GENOMIC DNA]</scope>
    <source>
        <strain evidence="10 11">DSM 100346</strain>
    </source>
</reference>
<dbReference type="AlphaFoldDB" id="A0A316AL21"/>
<evidence type="ECO:0000256" key="2">
    <source>
        <dbReference type="ARBA" id="ARBA00009765"/>
    </source>
</evidence>
<protein>
    <recommendedName>
        <fullName evidence="8">Magnesium transport protein CorA</fullName>
    </recommendedName>
</protein>
<dbReference type="PANTHER" id="PTHR46494:SF1">
    <property type="entry name" value="CORA FAMILY METAL ION TRANSPORTER (EUROFUNG)"/>
    <property type="match status" value="1"/>
</dbReference>
<dbReference type="InterPro" id="IPR002523">
    <property type="entry name" value="MgTranspt_CorA/ZnTranspt_ZntB"/>
</dbReference>
<feature type="compositionally biased region" description="Basic residues" evidence="9">
    <location>
        <begin position="1"/>
        <end position="22"/>
    </location>
</feature>
<dbReference type="GO" id="GO:0015095">
    <property type="term" value="F:magnesium ion transmembrane transporter activity"/>
    <property type="evidence" value="ECO:0007669"/>
    <property type="project" value="UniProtKB-UniRule"/>
</dbReference>
<dbReference type="SUPFAM" id="SSF144083">
    <property type="entry name" value="Magnesium transport protein CorA, transmembrane region"/>
    <property type="match status" value="1"/>
</dbReference>
<feature type="transmembrane region" description="Helical" evidence="8">
    <location>
        <begin position="349"/>
        <end position="368"/>
    </location>
</feature>
<comment type="caution">
    <text evidence="10">The sequence shown here is derived from an EMBL/GenBank/DDBJ whole genome shotgun (WGS) entry which is preliminary data.</text>
</comment>
<evidence type="ECO:0000256" key="7">
    <source>
        <dbReference type="ARBA" id="ARBA00023136"/>
    </source>
</evidence>
<evidence type="ECO:0000256" key="1">
    <source>
        <dbReference type="ARBA" id="ARBA00004651"/>
    </source>
</evidence>
<dbReference type="InterPro" id="IPR045863">
    <property type="entry name" value="CorA_TM1_TM2"/>
</dbReference>
<keyword evidence="11" id="KW-1185">Reference proteome</keyword>
<dbReference type="RefSeq" id="WP_109674077.1">
    <property type="nucleotide sequence ID" value="NZ_QGDT01000004.1"/>
</dbReference>
<evidence type="ECO:0000256" key="8">
    <source>
        <dbReference type="RuleBase" id="RU362010"/>
    </source>
</evidence>
<proteinExistence type="inferred from homology"/>
<evidence type="ECO:0000313" key="11">
    <source>
        <dbReference type="Proteomes" id="UP000245880"/>
    </source>
</evidence>
<sequence>MTQKHPATKKALSKKGGRKKQHYGNENLLTSPGTVTYVGPSVPLKTEIRKIAFNETVFNNKVAKSIQECYPATLDPTLISWLDVNGIHDSKLIEKIGQIYRLHPLVMEDIVYTEHKPKLEVYEDEYVFLTLKMMHVEESQPFSLSFEHVSFVLADRRLISFQEELTGDIFEPVLTRLKASIGKTRTNGADYLLFALMDIIVDHYFICLEQLGDNLDALEEAVLSESEHLSLKDLYLLRSELTTSRRMIWPLREMIVQLMREENRFVSRDTVPYYRDLHDHVMQIVETIDSYRDLLASLADVHLSTASNRMNSVMKTLTVFSAVFMPLTFIVGVYGMNFDNMPELHFKNGYFWTWLLMGATTLGMLFYFKKKKWL</sequence>
<evidence type="ECO:0000256" key="6">
    <source>
        <dbReference type="ARBA" id="ARBA00022989"/>
    </source>
</evidence>
<dbReference type="OrthoDB" id="9803416at2"/>
<dbReference type="Gene3D" id="3.30.460.20">
    <property type="entry name" value="CorA soluble domain-like"/>
    <property type="match status" value="1"/>
</dbReference>
<comment type="similarity">
    <text evidence="2 8">Belongs to the CorA metal ion transporter (MIT) (TC 1.A.35) family.</text>
</comment>
<keyword evidence="3 8" id="KW-0813">Transport</keyword>
<dbReference type="EMBL" id="QGDT01000004">
    <property type="protein sequence ID" value="PWJ58192.1"/>
    <property type="molecule type" value="Genomic_DNA"/>
</dbReference>
<accession>A0A316AL21</accession>
<feature type="transmembrane region" description="Helical" evidence="8">
    <location>
        <begin position="317"/>
        <end position="337"/>
    </location>
</feature>
<dbReference type="NCBIfam" id="TIGR00383">
    <property type="entry name" value="corA"/>
    <property type="match status" value="1"/>
</dbReference>